<evidence type="ECO:0000313" key="2">
    <source>
        <dbReference type="EMBL" id="ESW24250.1"/>
    </source>
</evidence>
<evidence type="ECO:0000313" key="3">
    <source>
        <dbReference type="Proteomes" id="UP000000226"/>
    </source>
</evidence>
<dbReference type="EMBL" id="CM002291">
    <property type="protein sequence ID" value="ESW24250.1"/>
    <property type="molecule type" value="Genomic_DNA"/>
</dbReference>
<evidence type="ECO:0000256" key="1">
    <source>
        <dbReference type="SAM" id="MobiDB-lite"/>
    </source>
</evidence>
<gene>
    <name evidence="2" type="ORF">PHAVU_004G1144001g</name>
</gene>
<protein>
    <submittedName>
        <fullName evidence="2">Uncharacterized protein</fullName>
    </submittedName>
</protein>
<sequence length="56" mass="5933">VFLPKLCASQGENARRQTSEIKSSGIVAPGPIVHSPQTFEAVELTNEPAVAPSPQF</sequence>
<keyword evidence="3" id="KW-1185">Reference proteome</keyword>
<accession>V7C4Q3</accession>
<dbReference type="InterPro" id="IPR009489">
    <property type="entry name" value="PAR1"/>
</dbReference>
<dbReference type="Proteomes" id="UP000000226">
    <property type="component" value="Chromosome 4"/>
</dbReference>
<name>V7C4Q3_PHAVU</name>
<dbReference type="STRING" id="3885.V7C4Q3"/>
<reference evidence="3" key="1">
    <citation type="journal article" date="2014" name="Nat. Genet.">
        <title>A reference genome for common bean and genome-wide analysis of dual domestications.</title>
        <authorList>
            <person name="Schmutz J."/>
            <person name="McClean P.E."/>
            <person name="Mamidi S."/>
            <person name="Wu G.A."/>
            <person name="Cannon S.B."/>
            <person name="Grimwood J."/>
            <person name="Jenkins J."/>
            <person name="Shu S."/>
            <person name="Song Q."/>
            <person name="Chavarro C."/>
            <person name="Torres-Torres M."/>
            <person name="Geffroy V."/>
            <person name="Moghaddam S.M."/>
            <person name="Gao D."/>
            <person name="Abernathy B."/>
            <person name="Barry K."/>
            <person name="Blair M."/>
            <person name="Brick M.A."/>
            <person name="Chovatia M."/>
            <person name="Gepts P."/>
            <person name="Goodstein D.M."/>
            <person name="Gonzales M."/>
            <person name="Hellsten U."/>
            <person name="Hyten D.L."/>
            <person name="Jia G."/>
            <person name="Kelly J.D."/>
            <person name="Kudrna D."/>
            <person name="Lee R."/>
            <person name="Richard M.M."/>
            <person name="Miklas P.N."/>
            <person name="Osorno J.M."/>
            <person name="Rodrigues J."/>
            <person name="Thareau V."/>
            <person name="Urrea C.A."/>
            <person name="Wang M."/>
            <person name="Yu Y."/>
            <person name="Zhang M."/>
            <person name="Wing R.A."/>
            <person name="Cregan P.B."/>
            <person name="Rokhsar D.S."/>
            <person name="Jackson S.A."/>
        </authorList>
    </citation>
    <scope>NUCLEOTIDE SEQUENCE [LARGE SCALE GENOMIC DNA]</scope>
    <source>
        <strain evidence="3">cv. G19833</strain>
    </source>
</reference>
<feature type="non-terminal residue" evidence="2">
    <location>
        <position position="1"/>
    </location>
</feature>
<organism evidence="2 3">
    <name type="scientific">Phaseolus vulgaris</name>
    <name type="common">Kidney bean</name>
    <name type="synonym">French bean</name>
    <dbReference type="NCBI Taxonomy" id="3885"/>
    <lineage>
        <taxon>Eukaryota</taxon>
        <taxon>Viridiplantae</taxon>
        <taxon>Streptophyta</taxon>
        <taxon>Embryophyta</taxon>
        <taxon>Tracheophyta</taxon>
        <taxon>Spermatophyta</taxon>
        <taxon>Magnoliopsida</taxon>
        <taxon>eudicotyledons</taxon>
        <taxon>Gunneridae</taxon>
        <taxon>Pentapetalae</taxon>
        <taxon>rosids</taxon>
        <taxon>fabids</taxon>
        <taxon>Fabales</taxon>
        <taxon>Fabaceae</taxon>
        <taxon>Papilionoideae</taxon>
        <taxon>50 kb inversion clade</taxon>
        <taxon>NPAAA clade</taxon>
        <taxon>indigoferoid/millettioid clade</taxon>
        <taxon>Phaseoleae</taxon>
        <taxon>Phaseolus</taxon>
    </lineage>
</organism>
<proteinExistence type="predicted"/>
<dbReference type="AlphaFoldDB" id="V7C4Q3"/>
<feature type="region of interest" description="Disordered" evidence="1">
    <location>
        <begin position="8"/>
        <end position="29"/>
    </location>
</feature>
<dbReference type="Gramene" id="ESW24250">
    <property type="protein sequence ID" value="ESW24250"/>
    <property type="gene ID" value="PHAVU_004G1144001g"/>
</dbReference>
<dbReference type="Pfam" id="PF06521">
    <property type="entry name" value="PAR1"/>
    <property type="match status" value="1"/>
</dbReference>